<keyword evidence="1" id="KW-0418">Kinase</keyword>
<keyword evidence="2" id="KW-1185">Reference proteome</keyword>
<evidence type="ECO:0000313" key="2">
    <source>
        <dbReference type="Proteomes" id="UP000445696"/>
    </source>
</evidence>
<proteinExistence type="predicted"/>
<dbReference type="AlphaFoldDB" id="A0A845MGU3"/>
<dbReference type="EMBL" id="WTVA01000004">
    <property type="protein sequence ID" value="MZR22640.1"/>
    <property type="molecule type" value="Genomic_DNA"/>
</dbReference>
<protein>
    <submittedName>
        <fullName evidence="1">Histidine kinase</fullName>
    </submittedName>
</protein>
<gene>
    <name evidence="1" type="ORF">GQF03_09865</name>
</gene>
<keyword evidence="1" id="KW-0808">Transferase</keyword>
<sequence length="92" mass="10029">MKVTHYLVTEDNPAGKKLEEVLAMVRKDILERCALITDDPRAEAKAVLANNMRILNFLTDAILLAEDSTSILDKAFGPSQASKGGPPRIGHL</sequence>
<accession>A0A845MGU3</accession>
<evidence type="ECO:0000313" key="1">
    <source>
        <dbReference type="EMBL" id="MZR22640.1"/>
    </source>
</evidence>
<name>A0A845MGU3_9PROT</name>
<comment type="caution">
    <text evidence="1">The sequence shown here is derived from an EMBL/GenBank/DDBJ whole genome shotgun (WGS) entry which is preliminary data.</text>
</comment>
<dbReference type="GO" id="GO:0016301">
    <property type="term" value="F:kinase activity"/>
    <property type="evidence" value="ECO:0007669"/>
    <property type="project" value="UniProtKB-KW"/>
</dbReference>
<organism evidence="1 2">
    <name type="scientific">Sneathiella chungangensis</name>
    <dbReference type="NCBI Taxonomy" id="1418234"/>
    <lineage>
        <taxon>Bacteria</taxon>
        <taxon>Pseudomonadati</taxon>
        <taxon>Pseudomonadota</taxon>
        <taxon>Alphaproteobacteria</taxon>
        <taxon>Sneathiellales</taxon>
        <taxon>Sneathiellaceae</taxon>
        <taxon>Sneathiella</taxon>
    </lineage>
</organism>
<dbReference type="Proteomes" id="UP000445696">
    <property type="component" value="Unassembled WGS sequence"/>
</dbReference>
<reference evidence="1 2" key="1">
    <citation type="journal article" date="2014" name="Int. J. Syst. Evol. Microbiol.">
        <title>Sneathiella chungangensis sp. nov., isolated from a marine sand, and emended description of the genus Sneathiella.</title>
        <authorList>
            <person name="Siamphan C."/>
            <person name="Kim H."/>
            <person name="Lee J.S."/>
            <person name="Kim W."/>
        </authorList>
    </citation>
    <scope>NUCLEOTIDE SEQUENCE [LARGE SCALE GENOMIC DNA]</scope>
    <source>
        <strain evidence="1 2">KCTC 32476</strain>
    </source>
</reference>
<dbReference type="OrthoDB" id="7361233at2"/>